<feature type="region of interest" description="Disordered" evidence="1">
    <location>
        <begin position="188"/>
        <end position="214"/>
    </location>
</feature>
<evidence type="ECO:0000259" key="2">
    <source>
        <dbReference type="Pfam" id="PF01526"/>
    </source>
</evidence>
<reference evidence="4" key="1">
    <citation type="journal article" date="2019" name="Int. J. Syst. Evol. Microbiol.">
        <title>The Global Catalogue of Microorganisms (GCM) 10K type strain sequencing project: providing services to taxonomists for standard genome sequencing and annotation.</title>
        <authorList>
            <consortium name="The Broad Institute Genomics Platform"/>
            <consortium name="The Broad Institute Genome Sequencing Center for Infectious Disease"/>
            <person name="Wu L."/>
            <person name="Ma J."/>
        </authorList>
    </citation>
    <scope>NUCLEOTIDE SEQUENCE [LARGE SCALE GENOMIC DNA]</scope>
    <source>
        <strain evidence="4">CGMCC 4.1648</strain>
    </source>
</reference>
<feature type="domain" description="Tn3 transposase DDE" evidence="2">
    <location>
        <begin position="9"/>
        <end position="184"/>
    </location>
</feature>
<dbReference type="EMBL" id="JBHSJD010000015">
    <property type="protein sequence ID" value="MFC5024515.1"/>
    <property type="molecule type" value="Genomic_DNA"/>
</dbReference>
<organism evidence="3 4">
    <name type="scientific">Streptomyces coeruleoprunus</name>
    <dbReference type="NCBI Taxonomy" id="285563"/>
    <lineage>
        <taxon>Bacteria</taxon>
        <taxon>Bacillati</taxon>
        <taxon>Actinomycetota</taxon>
        <taxon>Actinomycetes</taxon>
        <taxon>Kitasatosporales</taxon>
        <taxon>Streptomycetaceae</taxon>
        <taxon>Streptomyces</taxon>
    </lineage>
</organism>
<evidence type="ECO:0000313" key="3">
    <source>
        <dbReference type="EMBL" id="MFC5024515.1"/>
    </source>
</evidence>
<gene>
    <name evidence="3" type="ORF">ACFPM3_20520</name>
</gene>
<dbReference type="InterPro" id="IPR002513">
    <property type="entry name" value="Tn3_Tnp_DDE_dom"/>
</dbReference>
<proteinExistence type="predicted"/>
<dbReference type="Proteomes" id="UP001595829">
    <property type="component" value="Unassembled WGS sequence"/>
</dbReference>
<evidence type="ECO:0000256" key="1">
    <source>
        <dbReference type="SAM" id="MobiDB-lite"/>
    </source>
</evidence>
<dbReference type="Pfam" id="PF01526">
    <property type="entry name" value="DDE_Tnp_Tn3"/>
    <property type="match status" value="1"/>
</dbReference>
<evidence type="ECO:0000313" key="4">
    <source>
        <dbReference type="Proteomes" id="UP001595829"/>
    </source>
</evidence>
<dbReference type="RefSeq" id="WP_345693795.1">
    <property type="nucleotide sequence ID" value="NZ_BAABIT010000001.1"/>
</dbReference>
<sequence length="214" mass="24260">MYRCSPRPNLARNRVNLNKVITHWPDMLRVVGSLVTGQVRAYDLLRMFGREGRPTPMGQAFAEYGRIAKTLHLLRVVDPVDDTYRRQMNRQLTVQESRHKLARDICHGKRGQIMQAYREGQEDQLGALGLVLNAAVLWTTRYLDATVAQLRALPADEREHDVLDEDFARLSPLKHANLNCLGRYSFRASDSSGGGLRPLRDPAAADPDEDDEQP</sequence>
<name>A0ABV9XJK6_9ACTN</name>
<comment type="caution">
    <text evidence="3">The sequence shown here is derived from an EMBL/GenBank/DDBJ whole genome shotgun (WGS) entry which is preliminary data.</text>
</comment>
<protein>
    <submittedName>
        <fullName evidence="3">Tn3 family transposase</fullName>
    </submittedName>
</protein>
<accession>A0ABV9XJK6</accession>
<keyword evidence="4" id="KW-1185">Reference proteome</keyword>